<accession>A0A098B377</accession>
<dbReference type="EMBL" id="LK996017">
    <property type="protein sequence ID" value="CDX03318.1"/>
    <property type="molecule type" value="Genomic_DNA"/>
</dbReference>
<organism evidence="1">
    <name type="scientific">Desulfitobacterium hafniense</name>
    <name type="common">Desulfitobacterium frappieri</name>
    <dbReference type="NCBI Taxonomy" id="49338"/>
    <lineage>
        <taxon>Bacteria</taxon>
        <taxon>Bacillati</taxon>
        <taxon>Bacillota</taxon>
        <taxon>Clostridia</taxon>
        <taxon>Eubacteriales</taxon>
        <taxon>Desulfitobacteriaceae</taxon>
        <taxon>Desulfitobacterium</taxon>
    </lineage>
</organism>
<sequence length="77" mass="8766">METCFEGERRVPLLVHVLNGQGLAVNDEKCQVCLKGISDTLASSYVFRNAVRFSLDYRVYSKGSIKGEHICQSKWRK</sequence>
<gene>
    <name evidence="1" type="ORF">DPCES_3432</name>
</gene>
<proteinExistence type="predicted"/>
<dbReference type="AlphaFoldDB" id="A0A098B377"/>
<reference evidence="1" key="1">
    <citation type="submission" date="2014-07" db="EMBL/GenBank/DDBJ databases">
        <authorList>
            <person name="Hornung V.Bastian."/>
        </authorList>
    </citation>
    <scope>NUCLEOTIDE SEQUENCE</scope>
    <source>
        <strain evidence="1">PCE-S</strain>
    </source>
</reference>
<name>A0A098B377_DESHA</name>
<evidence type="ECO:0000313" key="1">
    <source>
        <dbReference type="EMBL" id="CDX03318.1"/>
    </source>
</evidence>
<dbReference type="PATRIC" id="fig|49338.4.peg.3688"/>
<protein>
    <submittedName>
        <fullName evidence="1">Uncharacterized protein</fullName>
    </submittedName>
</protein>